<sequence length="282" mass="31037">MVQDPASRADFAFCFTDFLAAYAAWHHWRPRAMYLHTNAGEAAVRDARAGLSGRWTERLLRIPGLAVVAADADAAADRVAVEAVRAAGGIALAFDVFALQDVGGYRRGRHEFVSYRLGEGGAAGHDFFMAARGSGVVEAWAERLRRRPGGEGASSPSELILREGSARTAGAAAQGVRLMDADEFVSDKRDGSVTGRLLETARGGYWRGGRERNYPLERRGAPRAVLMQLDRPHEEKWTGERWEFLTPRHLLGRRSVFARAMYPVVRELVDAGVVDADEDEIR</sequence>
<evidence type="ECO:0000313" key="2">
    <source>
        <dbReference type="Proteomes" id="UP000054053"/>
    </source>
</evidence>
<protein>
    <submittedName>
        <fullName evidence="1">Uncharacterized protein</fullName>
    </submittedName>
</protein>
<dbReference type="Proteomes" id="UP000054053">
    <property type="component" value="Unassembled WGS sequence"/>
</dbReference>
<accession>A0A1B5L5J5</accession>
<name>A0A1B5L5J5_USTVR</name>
<dbReference type="AlphaFoldDB" id="A0A1B5L5J5"/>
<reference evidence="2" key="1">
    <citation type="journal article" date="2016" name="Genome Announc.">
        <title>Genome sequence of Ustilaginoidea virens IPU010, a rice pathogenic fungus causing false smut.</title>
        <authorList>
            <person name="Kumagai T."/>
            <person name="Ishii T."/>
            <person name="Terai G."/>
            <person name="Umemura M."/>
            <person name="Machida M."/>
            <person name="Asai K."/>
        </authorList>
    </citation>
    <scope>NUCLEOTIDE SEQUENCE [LARGE SCALE GENOMIC DNA]</scope>
    <source>
        <strain evidence="2">IPU010</strain>
    </source>
</reference>
<comment type="caution">
    <text evidence="1">The sequence shown here is derived from an EMBL/GenBank/DDBJ whole genome shotgun (WGS) entry which is preliminary data.</text>
</comment>
<organism evidence="1 2">
    <name type="scientific">Ustilaginoidea virens</name>
    <name type="common">Rice false smut fungus</name>
    <name type="synonym">Villosiclava virens</name>
    <dbReference type="NCBI Taxonomy" id="1159556"/>
    <lineage>
        <taxon>Eukaryota</taxon>
        <taxon>Fungi</taxon>
        <taxon>Dikarya</taxon>
        <taxon>Ascomycota</taxon>
        <taxon>Pezizomycotina</taxon>
        <taxon>Sordariomycetes</taxon>
        <taxon>Hypocreomycetidae</taxon>
        <taxon>Hypocreales</taxon>
        <taxon>Clavicipitaceae</taxon>
        <taxon>Ustilaginoidea</taxon>
    </lineage>
</organism>
<proteinExistence type="predicted"/>
<evidence type="ECO:0000313" key="1">
    <source>
        <dbReference type="EMBL" id="GAO18799.1"/>
    </source>
</evidence>
<dbReference type="EMBL" id="BBTG02000006">
    <property type="protein sequence ID" value="GAO18799.1"/>
    <property type="molecule type" value="Genomic_DNA"/>
</dbReference>
<gene>
    <name evidence="1" type="ORF">UVI_02015090</name>
</gene>